<evidence type="ECO:0000313" key="1">
    <source>
        <dbReference type="EMBL" id="KAF2119052.1"/>
    </source>
</evidence>
<dbReference type="Proteomes" id="UP000799770">
    <property type="component" value="Unassembled WGS sequence"/>
</dbReference>
<sequence length="61" mass="7530">MSHFGQGTPRQIRNLWNYRLCYLRYSDEHWLHPAQRWIVWKASSRDSEVPDHISTAHYLRY</sequence>
<protein>
    <submittedName>
        <fullName evidence="1">Uncharacterized protein</fullName>
    </submittedName>
</protein>
<organism evidence="1 2">
    <name type="scientific">Lophiotrema nucula</name>
    <dbReference type="NCBI Taxonomy" id="690887"/>
    <lineage>
        <taxon>Eukaryota</taxon>
        <taxon>Fungi</taxon>
        <taxon>Dikarya</taxon>
        <taxon>Ascomycota</taxon>
        <taxon>Pezizomycotina</taxon>
        <taxon>Dothideomycetes</taxon>
        <taxon>Pleosporomycetidae</taxon>
        <taxon>Pleosporales</taxon>
        <taxon>Lophiotremataceae</taxon>
        <taxon>Lophiotrema</taxon>
    </lineage>
</organism>
<gene>
    <name evidence="1" type="ORF">BDV96DRAFT_568962</name>
</gene>
<proteinExistence type="predicted"/>
<dbReference type="AlphaFoldDB" id="A0A6A5ZHU6"/>
<reference evidence="1" key="1">
    <citation type="journal article" date="2020" name="Stud. Mycol.">
        <title>101 Dothideomycetes genomes: a test case for predicting lifestyles and emergence of pathogens.</title>
        <authorList>
            <person name="Haridas S."/>
            <person name="Albert R."/>
            <person name="Binder M."/>
            <person name="Bloem J."/>
            <person name="Labutti K."/>
            <person name="Salamov A."/>
            <person name="Andreopoulos B."/>
            <person name="Baker S."/>
            <person name="Barry K."/>
            <person name="Bills G."/>
            <person name="Bluhm B."/>
            <person name="Cannon C."/>
            <person name="Castanera R."/>
            <person name="Culley D."/>
            <person name="Daum C."/>
            <person name="Ezra D."/>
            <person name="Gonzalez J."/>
            <person name="Henrissat B."/>
            <person name="Kuo A."/>
            <person name="Liang C."/>
            <person name="Lipzen A."/>
            <person name="Lutzoni F."/>
            <person name="Magnuson J."/>
            <person name="Mondo S."/>
            <person name="Nolan M."/>
            <person name="Ohm R."/>
            <person name="Pangilinan J."/>
            <person name="Park H.-J."/>
            <person name="Ramirez L."/>
            <person name="Alfaro M."/>
            <person name="Sun H."/>
            <person name="Tritt A."/>
            <person name="Yoshinaga Y."/>
            <person name="Zwiers L.-H."/>
            <person name="Turgeon B."/>
            <person name="Goodwin S."/>
            <person name="Spatafora J."/>
            <person name="Crous P."/>
            <person name="Grigoriev I."/>
        </authorList>
    </citation>
    <scope>NUCLEOTIDE SEQUENCE</scope>
    <source>
        <strain evidence="1">CBS 627.86</strain>
    </source>
</reference>
<accession>A0A6A5ZHU6</accession>
<name>A0A6A5ZHU6_9PLEO</name>
<dbReference type="EMBL" id="ML977316">
    <property type="protein sequence ID" value="KAF2119052.1"/>
    <property type="molecule type" value="Genomic_DNA"/>
</dbReference>
<keyword evidence="2" id="KW-1185">Reference proteome</keyword>
<evidence type="ECO:0000313" key="2">
    <source>
        <dbReference type="Proteomes" id="UP000799770"/>
    </source>
</evidence>